<protein>
    <recommendedName>
        <fullName evidence="3">Simple sugar transport system ATP-binding protein</fullName>
    </recommendedName>
</protein>
<dbReference type="EMBL" id="BLRZ01000452">
    <property type="protein sequence ID" value="GFP31614.1"/>
    <property type="molecule type" value="Genomic_DNA"/>
</dbReference>
<sequence>MSDYILKLQGIKKSFPGVLALDGVDFDLCSGEVHA</sequence>
<accession>A0A6V8PIR8</accession>
<dbReference type="AlphaFoldDB" id="A0A6V8PIR8"/>
<organism evidence="1 2">
    <name type="scientific">Candidatus Hakubella thermalkaliphila</name>
    <dbReference type="NCBI Taxonomy" id="2754717"/>
    <lineage>
        <taxon>Bacteria</taxon>
        <taxon>Bacillati</taxon>
        <taxon>Actinomycetota</taxon>
        <taxon>Actinomycetota incertae sedis</taxon>
        <taxon>Candidatus Hakubellales</taxon>
        <taxon>Candidatus Hakubellaceae</taxon>
        <taxon>Candidatus Hakubella</taxon>
    </lineage>
</organism>
<evidence type="ECO:0000313" key="1">
    <source>
        <dbReference type="EMBL" id="GFP31614.1"/>
    </source>
</evidence>
<proteinExistence type="predicted"/>
<evidence type="ECO:0008006" key="3">
    <source>
        <dbReference type="Google" id="ProtNLM"/>
    </source>
</evidence>
<evidence type="ECO:0000313" key="2">
    <source>
        <dbReference type="Proteomes" id="UP000588083"/>
    </source>
</evidence>
<keyword evidence="2" id="KW-1185">Reference proteome</keyword>
<gene>
    <name evidence="1" type="ORF">HKBW3S34_02536</name>
</gene>
<comment type="caution">
    <text evidence="1">The sequence shown here is derived from an EMBL/GenBank/DDBJ whole genome shotgun (WGS) entry which is preliminary data.</text>
</comment>
<feature type="non-terminal residue" evidence="1">
    <location>
        <position position="35"/>
    </location>
</feature>
<dbReference type="Proteomes" id="UP000588083">
    <property type="component" value="Unassembled WGS sequence"/>
</dbReference>
<reference evidence="1 2" key="1">
    <citation type="journal article" date="2020" name="Front. Microbiol.">
        <title>Single-cell genomics of novel Actinobacteria with the Wood-Ljungdahl pathway discovered in a serpentinizing system.</title>
        <authorList>
            <person name="Merino N."/>
            <person name="Kawai M."/>
            <person name="Boyd E.S."/>
            <person name="Colman D.R."/>
            <person name="McGlynn S.E."/>
            <person name="Nealson K.H."/>
            <person name="Kurokawa K."/>
            <person name="Hongoh Y."/>
        </authorList>
    </citation>
    <scope>NUCLEOTIDE SEQUENCE [LARGE SCALE GENOMIC DNA]</scope>
    <source>
        <strain evidence="1 2">S34</strain>
    </source>
</reference>
<name>A0A6V8PIR8_9ACTN</name>